<name>A0A5A7V207_CUCMM</name>
<evidence type="ECO:0000313" key="1">
    <source>
        <dbReference type="EMBL" id="KAA0059771.1"/>
    </source>
</evidence>
<dbReference type="PANTHER" id="PTHR10775">
    <property type="entry name" value="OS08G0208400 PROTEIN"/>
    <property type="match status" value="1"/>
</dbReference>
<accession>A0A5A7V207</accession>
<comment type="caution">
    <text evidence="1">The sequence shown here is derived from an EMBL/GenBank/DDBJ whole genome shotgun (WGS) entry which is preliminary data.</text>
</comment>
<proteinExistence type="predicted"/>
<evidence type="ECO:0000313" key="2">
    <source>
        <dbReference type="Proteomes" id="UP000321393"/>
    </source>
</evidence>
<organism evidence="1 2">
    <name type="scientific">Cucumis melo var. makuwa</name>
    <name type="common">Oriental melon</name>
    <dbReference type="NCBI Taxonomy" id="1194695"/>
    <lineage>
        <taxon>Eukaryota</taxon>
        <taxon>Viridiplantae</taxon>
        <taxon>Streptophyta</taxon>
        <taxon>Embryophyta</taxon>
        <taxon>Tracheophyta</taxon>
        <taxon>Spermatophyta</taxon>
        <taxon>Magnoliopsida</taxon>
        <taxon>eudicotyledons</taxon>
        <taxon>Gunneridae</taxon>
        <taxon>Pentapetalae</taxon>
        <taxon>rosids</taxon>
        <taxon>fabids</taxon>
        <taxon>Cucurbitales</taxon>
        <taxon>Cucurbitaceae</taxon>
        <taxon>Benincaseae</taxon>
        <taxon>Cucumis</taxon>
    </lineage>
</organism>
<dbReference type="Proteomes" id="UP000321393">
    <property type="component" value="Unassembled WGS sequence"/>
</dbReference>
<dbReference type="OrthoDB" id="3261594at2759"/>
<sequence>MSPTYKRWIFHGDAVDLSPFLRSNSRFLGATFSNVSECREENVNLRENIGVRDSMDDEMVEMIHDLHGPMFEECRRESNEQDESDKISGMFPEIEEELYPGCLKFTSFNFLVKLMHIKVLNRWSDKSFDMLLELLNEAFPNGVELPVSYYEAKKRLRDLGMGYETIHVCKFYCALFWKDYASLDKCPHCGESRYRLIDRKGKQIPHKDEMVELKTTSSQEGREPLLEREICDRVLVKRSGHVKGQGWGPRPKNARNEIIQHNTKEANAQIAHLQSIVESQQATIEAILRRLSCQEATSNMERSSEQSNDSQQLW</sequence>
<reference evidence="1 2" key="1">
    <citation type="submission" date="2019-08" db="EMBL/GenBank/DDBJ databases">
        <title>Draft genome sequences of two oriental melons (Cucumis melo L. var makuwa).</title>
        <authorList>
            <person name="Kwon S.-Y."/>
        </authorList>
    </citation>
    <scope>NUCLEOTIDE SEQUENCE [LARGE SCALE GENOMIC DNA]</scope>
    <source>
        <strain evidence="2">cv. SW 3</strain>
        <tissue evidence="1">Leaf</tissue>
    </source>
</reference>
<evidence type="ECO:0008006" key="3">
    <source>
        <dbReference type="Google" id="ProtNLM"/>
    </source>
</evidence>
<protein>
    <recommendedName>
        <fullName evidence="3">Transposase</fullName>
    </recommendedName>
</protein>
<gene>
    <name evidence="1" type="ORF">E6C27_scaffold108G00260</name>
</gene>
<dbReference type="PANTHER" id="PTHR10775:SF185">
    <property type="entry name" value="OS08G0208400 PROTEIN"/>
    <property type="match status" value="1"/>
</dbReference>
<dbReference type="EMBL" id="SSTE01005892">
    <property type="protein sequence ID" value="KAA0059771.1"/>
    <property type="molecule type" value="Genomic_DNA"/>
</dbReference>
<dbReference type="AlphaFoldDB" id="A0A5A7V207"/>